<dbReference type="AlphaFoldDB" id="A0AAX6MYB9"/>
<dbReference type="InterPro" id="IPR002347">
    <property type="entry name" value="SDR_fam"/>
</dbReference>
<accession>A0AAX6MYB9</accession>
<dbReference type="PANTHER" id="PTHR42901:SF1">
    <property type="entry name" value="ALCOHOL DEHYDROGENASE"/>
    <property type="match status" value="1"/>
</dbReference>
<comment type="similarity">
    <text evidence="1">Belongs to the short-chain dehydrogenases/reductases (SDR) family.</text>
</comment>
<evidence type="ECO:0000256" key="1">
    <source>
        <dbReference type="ARBA" id="ARBA00006484"/>
    </source>
</evidence>
<evidence type="ECO:0000256" key="2">
    <source>
        <dbReference type="ARBA" id="ARBA00023002"/>
    </source>
</evidence>
<evidence type="ECO:0008006" key="5">
    <source>
        <dbReference type="Google" id="ProtNLM"/>
    </source>
</evidence>
<reference evidence="3 4" key="1">
    <citation type="journal article" date="2024" name="Front Chem Biol">
        <title>Unveiling the potential of Daldinia eschscholtzii MFLUCC 19-0629 through bioactivity and bioinformatics studies for enhanced sustainable agriculture production.</title>
        <authorList>
            <person name="Brooks S."/>
            <person name="Weaver J.A."/>
            <person name="Klomchit A."/>
            <person name="Alharthi S.A."/>
            <person name="Onlamun T."/>
            <person name="Nurani R."/>
            <person name="Vong T.K."/>
            <person name="Alberti F."/>
            <person name="Greco C."/>
        </authorList>
    </citation>
    <scope>NUCLEOTIDE SEQUENCE [LARGE SCALE GENOMIC DNA]</scope>
    <source>
        <strain evidence="3">MFLUCC 19-0629</strain>
    </source>
</reference>
<evidence type="ECO:0000313" key="4">
    <source>
        <dbReference type="Proteomes" id="UP001369815"/>
    </source>
</evidence>
<dbReference type="CDD" id="cd05233">
    <property type="entry name" value="SDR_c"/>
    <property type="match status" value="1"/>
</dbReference>
<dbReference type="PANTHER" id="PTHR42901">
    <property type="entry name" value="ALCOHOL DEHYDROGENASE"/>
    <property type="match status" value="1"/>
</dbReference>
<comment type="caution">
    <text evidence="3">The sequence shown here is derived from an EMBL/GenBank/DDBJ whole genome shotgun (WGS) entry which is preliminary data.</text>
</comment>
<dbReference type="GO" id="GO:0016491">
    <property type="term" value="F:oxidoreductase activity"/>
    <property type="evidence" value="ECO:0007669"/>
    <property type="project" value="UniProtKB-KW"/>
</dbReference>
<proteinExistence type="inferred from homology"/>
<dbReference type="InterPro" id="IPR036291">
    <property type="entry name" value="NAD(P)-bd_dom_sf"/>
</dbReference>
<dbReference type="SUPFAM" id="SSF51735">
    <property type="entry name" value="NAD(P)-binding Rossmann-fold domains"/>
    <property type="match status" value="1"/>
</dbReference>
<dbReference type="EMBL" id="JBANMG010000001">
    <property type="protein sequence ID" value="KAK6957605.1"/>
    <property type="molecule type" value="Genomic_DNA"/>
</dbReference>
<dbReference type="Pfam" id="PF00106">
    <property type="entry name" value="adh_short"/>
    <property type="match status" value="1"/>
</dbReference>
<sequence>MPSDLSSFNQKLTPTYHTTVYPAINPTRPELSQAGKTVLITGASAGIGYHIAKSFVEAKADKVIILGRRADKIKAAAETLSAESQGTKVIGLSCDVGSPTAVAELWGRLAGEGTRIDVLVLNAANTGVVKPLLEQGTNAVWESYDFNVRAQFDMTERFYKQELGAGRKKYLVHVSTGAVHTFENTAPMPTYSMTKHAGALTLQLLASYEIPAKDMQVIIYHPGAIFTEAAERAGFTTETLPWEDVSLPGGFAVWAATPEAEHIHGRFVWAAWDVDELKSGDLGKRLKEDPYFLKFGVNGLTG</sequence>
<evidence type="ECO:0000313" key="3">
    <source>
        <dbReference type="EMBL" id="KAK6957605.1"/>
    </source>
</evidence>
<dbReference type="Gene3D" id="3.40.50.720">
    <property type="entry name" value="NAD(P)-binding Rossmann-like Domain"/>
    <property type="match status" value="1"/>
</dbReference>
<organism evidence="3 4">
    <name type="scientific">Daldinia eschscholtzii</name>
    <dbReference type="NCBI Taxonomy" id="292717"/>
    <lineage>
        <taxon>Eukaryota</taxon>
        <taxon>Fungi</taxon>
        <taxon>Dikarya</taxon>
        <taxon>Ascomycota</taxon>
        <taxon>Pezizomycotina</taxon>
        <taxon>Sordariomycetes</taxon>
        <taxon>Xylariomycetidae</taxon>
        <taxon>Xylariales</taxon>
        <taxon>Hypoxylaceae</taxon>
        <taxon>Daldinia</taxon>
    </lineage>
</organism>
<protein>
    <recommendedName>
        <fullName evidence="5">NAD(P)-binding protein</fullName>
    </recommendedName>
</protein>
<keyword evidence="4" id="KW-1185">Reference proteome</keyword>
<dbReference type="PRINTS" id="PR00081">
    <property type="entry name" value="GDHRDH"/>
</dbReference>
<name>A0AAX6MYB9_9PEZI</name>
<dbReference type="Proteomes" id="UP001369815">
    <property type="component" value="Unassembled WGS sequence"/>
</dbReference>
<gene>
    <name evidence="3" type="ORF">Daesc_000392</name>
</gene>
<keyword evidence="2" id="KW-0560">Oxidoreductase</keyword>